<dbReference type="InterPro" id="IPR002401">
    <property type="entry name" value="Cyt_P450_E_grp-I"/>
</dbReference>
<dbReference type="InterPro" id="IPR050121">
    <property type="entry name" value="Cytochrome_P450_monoxygenase"/>
</dbReference>
<dbReference type="InterPro" id="IPR017972">
    <property type="entry name" value="Cyt_P450_CS"/>
</dbReference>
<feature type="binding site" description="axial binding residue" evidence="9">
    <location>
        <position position="422"/>
    </location>
    <ligand>
        <name>heme</name>
        <dbReference type="ChEBI" id="CHEBI:30413"/>
    </ligand>
    <ligandPart>
        <name>Fe</name>
        <dbReference type="ChEBI" id="CHEBI:18248"/>
    </ligandPart>
</feature>
<evidence type="ECO:0000256" key="6">
    <source>
        <dbReference type="ARBA" id="ARBA00023002"/>
    </source>
</evidence>
<dbReference type="PRINTS" id="PR00463">
    <property type="entry name" value="EP450I"/>
</dbReference>
<keyword evidence="7 9" id="KW-0408">Iron</keyword>
<protein>
    <submittedName>
        <fullName evidence="11">Cytochrome P450</fullName>
    </submittedName>
</protein>
<dbReference type="PRINTS" id="PR00385">
    <property type="entry name" value="P450"/>
</dbReference>
<dbReference type="PANTHER" id="PTHR24305">
    <property type="entry name" value="CYTOCHROME P450"/>
    <property type="match status" value="1"/>
</dbReference>
<evidence type="ECO:0000256" key="2">
    <source>
        <dbReference type="ARBA" id="ARBA00005179"/>
    </source>
</evidence>
<dbReference type="GO" id="GO:0005506">
    <property type="term" value="F:iron ion binding"/>
    <property type="evidence" value="ECO:0007669"/>
    <property type="project" value="InterPro"/>
</dbReference>
<dbReference type="SUPFAM" id="SSF48264">
    <property type="entry name" value="Cytochrome P450"/>
    <property type="match status" value="1"/>
</dbReference>
<dbReference type="Proteomes" id="UP001203297">
    <property type="component" value="Unassembled WGS sequence"/>
</dbReference>
<dbReference type="InterPro" id="IPR001128">
    <property type="entry name" value="Cyt_P450"/>
</dbReference>
<dbReference type="Pfam" id="PF00067">
    <property type="entry name" value="p450"/>
    <property type="match status" value="1"/>
</dbReference>
<dbReference type="PANTHER" id="PTHR24305:SF166">
    <property type="entry name" value="CYTOCHROME P450 12A4, MITOCHONDRIAL-RELATED"/>
    <property type="match status" value="1"/>
</dbReference>
<reference evidence="11" key="1">
    <citation type="journal article" date="2022" name="New Phytol.">
        <title>Evolutionary transition to the ectomycorrhizal habit in the genomes of a hyperdiverse lineage of mushroom-forming fungi.</title>
        <authorList>
            <person name="Looney B."/>
            <person name="Miyauchi S."/>
            <person name="Morin E."/>
            <person name="Drula E."/>
            <person name="Courty P.E."/>
            <person name="Kohler A."/>
            <person name="Kuo A."/>
            <person name="LaButti K."/>
            <person name="Pangilinan J."/>
            <person name="Lipzen A."/>
            <person name="Riley R."/>
            <person name="Andreopoulos W."/>
            <person name="He G."/>
            <person name="Johnson J."/>
            <person name="Nolan M."/>
            <person name="Tritt A."/>
            <person name="Barry K.W."/>
            <person name="Grigoriev I.V."/>
            <person name="Nagy L.G."/>
            <person name="Hibbett D."/>
            <person name="Henrissat B."/>
            <person name="Matheny P.B."/>
            <person name="Labbe J."/>
            <person name="Martin F.M."/>
        </authorList>
    </citation>
    <scope>NUCLEOTIDE SEQUENCE</scope>
    <source>
        <strain evidence="11">BPL690</strain>
    </source>
</reference>
<comment type="pathway">
    <text evidence="2">Secondary metabolite biosynthesis.</text>
</comment>
<name>A0AAD4LVN5_9AGAM</name>
<keyword evidence="6 10" id="KW-0560">Oxidoreductase</keyword>
<dbReference type="Gene3D" id="1.10.630.10">
    <property type="entry name" value="Cytochrome P450"/>
    <property type="match status" value="1"/>
</dbReference>
<evidence type="ECO:0000256" key="4">
    <source>
        <dbReference type="ARBA" id="ARBA00022617"/>
    </source>
</evidence>
<evidence type="ECO:0000256" key="9">
    <source>
        <dbReference type="PIRSR" id="PIRSR602401-1"/>
    </source>
</evidence>
<comment type="similarity">
    <text evidence="3 10">Belongs to the cytochrome P450 family.</text>
</comment>
<gene>
    <name evidence="11" type="ORF">B0F90DRAFT_1646582</name>
</gene>
<comment type="cofactor">
    <cofactor evidence="1 9">
        <name>heme</name>
        <dbReference type="ChEBI" id="CHEBI:30413"/>
    </cofactor>
</comment>
<dbReference type="GO" id="GO:0004497">
    <property type="term" value="F:monooxygenase activity"/>
    <property type="evidence" value="ECO:0007669"/>
    <property type="project" value="UniProtKB-KW"/>
</dbReference>
<organism evidence="11 12">
    <name type="scientific">Multifurca ochricompacta</name>
    <dbReference type="NCBI Taxonomy" id="376703"/>
    <lineage>
        <taxon>Eukaryota</taxon>
        <taxon>Fungi</taxon>
        <taxon>Dikarya</taxon>
        <taxon>Basidiomycota</taxon>
        <taxon>Agaricomycotina</taxon>
        <taxon>Agaricomycetes</taxon>
        <taxon>Russulales</taxon>
        <taxon>Russulaceae</taxon>
        <taxon>Multifurca</taxon>
    </lineage>
</organism>
<evidence type="ECO:0000256" key="3">
    <source>
        <dbReference type="ARBA" id="ARBA00010617"/>
    </source>
</evidence>
<evidence type="ECO:0000256" key="10">
    <source>
        <dbReference type="RuleBase" id="RU000461"/>
    </source>
</evidence>
<evidence type="ECO:0000256" key="8">
    <source>
        <dbReference type="ARBA" id="ARBA00023033"/>
    </source>
</evidence>
<evidence type="ECO:0000313" key="12">
    <source>
        <dbReference type="Proteomes" id="UP001203297"/>
    </source>
</evidence>
<proteinExistence type="inferred from homology"/>
<dbReference type="GO" id="GO:0016705">
    <property type="term" value="F:oxidoreductase activity, acting on paired donors, with incorporation or reduction of molecular oxygen"/>
    <property type="evidence" value="ECO:0007669"/>
    <property type="project" value="InterPro"/>
</dbReference>
<dbReference type="AlphaFoldDB" id="A0AAD4LVN5"/>
<evidence type="ECO:0000256" key="1">
    <source>
        <dbReference type="ARBA" id="ARBA00001971"/>
    </source>
</evidence>
<comment type="caution">
    <text evidence="11">The sequence shown here is derived from an EMBL/GenBank/DDBJ whole genome shotgun (WGS) entry which is preliminary data.</text>
</comment>
<sequence length="487" mass="55195">MREQVGSYDLKWQDSYGMVARIWAPCNDDRLWISDPKALQYILQTSRYNMVKPYAARFLLNSATGPGVNGAEGEDHYRQRRILLPAFGPSESRAQIPVFRQCASELVDEFKSKMESQGSTSQETNIPHFLTYAILNALGLAAFNYNFRGHGKDREEFTASLRDFMVKGFGLPSNGKVFFQGIMDHLPTWMLDLMVNLPSSGLTFLRRHVELSNGIAQQLIQSRLTEEDDGNQKDALSRIVIANRSESERWRLSDKELFPQLATILGAGHETTVTSLGWILFELANHPDEQWQLREEILAARAGENGDDSKMVNLDALPFMNAVIKETLRFDTVVPHLFREAIRDEVVPLSKPIRCKSGKVIDELFIPKGTSIIISDVAYNRNKELWGEDADVWRPSRWLDGTVKNTGFNVGVMSFGAGHRACLGWRFAVTEIQSFMFELLWGLQFELTEKSTRVRKENCLVMLPMVGGEEEKGNQLPLKVSLIDLPK</sequence>
<evidence type="ECO:0000256" key="7">
    <source>
        <dbReference type="ARBA" id="ARBA00023004"/>
    </source>
</evidence>
<dbReference type="GO" id="GO:0020037">
    <property type="term" value="F:heme binding"/>
    <property type="evidence" value="ECO:0007669"/>
    <property type="project" value="InterPro"/>
</dbReference>
<dbReference type="PROSITE" id="PS00086">
    <property type="entry name" value="CYTOCHROME_P450"/>
    <property type="match status" value="1"/>
</dbReference>
<keyword evidence="8 10" id="KW-0503">Monooxygenase</keyword>
<evidence type="ECO:0000256" key="5">
    <source>
        <dbReference type="ARBA" id="ARBA00022723"/>
    </source>
</evidence>
<dbReference type="InterPro" id="IPR036396">
    <property type="entry name" value="Cyt_P450_sf"/>
</dbReference>
<keyword evidence="5 9" id="KW-0479">Metal-binding</keyword>
<keyword evidence="4 9" id="KW-0349">Heme</keyword>
<evidence type="ECO:0000313" key="11">
    <source>
        <dbReference type="EMBL" id="KAI0292218.1"/>
    </source>
</evidence>
<dbReference type="EMBL" id="WTXG01000128">
    <property type="protein sequence ID" value="KAI0292218.1"/>
    <property type="molecule type" value="Genomic_DNA"/>
</dbReference>
<accession>A0AAD4LVN5</accession>
<keyword evidence="12" id="KW-1185">Reference proteome</keyword>